<evidence type="ECO:0000313" key="9">
    <source>
        <dbReference type="EMBL" id="QED23828.1"/>
    </source>
</evidence>
<evidence type="ECO:0000256" key="3">
    <source>
        <dbReference type="ARBA" id="ARBA00022741"/>
    </source>
</evidence>
<dbReference type="PROSITE" id="PS00211">
    <property type="entry name" value="ABC_TRANSPORTER_1"/>
    <property type="match status" value="1"/>
</dbReference>
<protein>
    <submittedName>
        <fullName evidence="9">Zinc ABC transporter ATP-binding protein</fullName>
    </submittedName>
</protein>
<dbReference type="Gene3D" id="3.40.50.300">
    <property type="entry name" value="P-loop containing nucleotide triphosphate hydrolases"/>
    <property type="match status" value="1"/>
</dbReference>
<keyword evidence="5" id="KW-0862">Zinc</keyword>
<keyword evidence="2" id="KW-0813">Transport</keyword>
<keyword evidence="5" id="KW-0864">Zinc transport</keyword>
<keyword evidence="3" id="KW-0547">Nucleotide-binding</keyword>
<dbReference type="GO" id="GO:0006829">
    <property type="term" value="P:zinc ion transport"/>
    <property type="evidence" value="ECO:0007669"/>
    <property type="project" value="UniProtKB-KW"/>
</dbReference>
<dbReference type="InterPro" id="IPR003593">
    <property type="entry name" value="AAA+_ATPase"/>
</dbReference>
<dbReference type="InterPro" id="IPR003439">
    <property type="entry name" value="ABC_transporter-like_ATP-bd"/>
</dbReference>
<dbReference type="PANTHER" id="PTHR42734:SF17">
    <property type="entry name" value="METAL TRANSPORT SYSTEM ATP-BINDING PROTEIN TM_0124-RELATED"/>
    <property type="match status" value="1"/>
</dbReference>
<keyword evidence="10" id="KW-1185">Reference proteome</keyword>
<dbReference type="GO" id="GO:0005524">
    <property type="term" value="F:ATP binding"/>
    <property type="evidence" value="ECO:0007669"/>
    <property type="project" value="UniProtKB-KW"/>
</dbReference>
<dbReference type="InterPro" id="IPR027417">
    <property type="entry name" value="P-loop_NTPase"/>
</dbReference>
<evidence type="ECO:0000256" key="4">
    <source>
        <dbReference type="ARBA" id="ARBA00022840"/>
    </source>
</evidence>
<comment type="similarity">
    <text evidence="1">Belongs to the ABC transporter superfamily.</text>
</comment>
<dbReference type="EMBL" id="CP029077">
    <property type="protein sequence ID" value="QED23828.1"/>
    <property type="molecule type" value="Genomic_DNA"/>
</dbReference>
<dbReference type="PROSITE" id="PS50893">
    <property type="entry name" value="ABC_TRANSPORTER_2"/>
    <property type="match status" value="1"/>
</dbReference>
<sequence length="216" mass="24447">MSRNIVKIENLSFKYAKNLVLDGVSFDINKGDFIVLTGPNGGGKSTLARLIFGEIELQKGKISKNASISFAPQKLIPAKNMPITVGKFLEYIEEKYPFYEELYNAFNIKSIANLQLADLSGGQLQKVNLVANIRKNYDLIILDEPDQNLDFDSQEIFYKFFKSIHKNSSFIVISHDIHSFAAFEDVKFYCINQKIHCGTSFSTVHHSHYDCKGCNS</sequence>
<evidence type="ECO:0000313" key="10">
    <source>
        <dbReference type="Proteomes" id="UP000321934"/>
    </source>
</evidence>
<gene>
    <name evidence="9" type="ORF">Deia_01046</name>
</gene>
<dbReference type="InterPro" id="IPR050153">
    <property type="entry name" value="Metal_Ion_Import_ABC"/>
</dbReference>
<accession>A0A5B8XEU3</accession>
<dbReference type="PANTHER" id="PTHR42734">
    <property type="entry name" value="METAL TRANSPORT SYSTEM ATP-BINDING PROTEIN TM_0124-RELATED"/>
    <property type="match status" value="1"/>
</dbReference>
<keyword evidence="6" id="KW-0406">Ion transport</keyword>
<feature type="domain" description="ABC transporter" evidence="8">
    <location>
        <begin position="6"/>
        <end position="216"/>
    </location>
</feature>
<reference evidence="9 10" key="1">
    <citation type="journal article" date="2019" name="ISME J.">
        <title>Deianiraea, an extracellular bacterium associated with the ciliate Paramecium, suggests an alternative scenario for the evolution of Rickettsiales.</title>
        <authorList>
            <person name="Castelli M."/>
            <person name="Sabaneyeva E."/>
            <person name="Lanzoni O."/>
            <person name="Lebedeva N."/>
            <person name="Floriano A.M."/>
            <person name="Gaiarsa S."/>
            <person name="Benken K."/>
            <person name="Modeo L."/>
            <person name="Bandi C."/>
            <person name="Potekhin A."/>
            <person name="Sassera D."/>
            <person name="Petroni G."/>
        </authorList>
    </citation>
    <scope>NUCLEOTIDE SEQUENCE [LARGE SCALE GENOMIC DNA]</scope>
    <source>
        <strain evidence="9">CyL4-1</strain>
    </source>
</reference>
<evidence type="ECO:0000256" key="6">
    <source>
        <dbReference type="ARBA" id="ARBA00023065"/>
    </source>
</evidence>
<evidence type="ECO:0000256" key="7">
    <source>
        <dbReference type="ARBA" id="ARBA00024725"/>
    </source>
</evidence>
<dbReference type="InterPro" id="IPR017871">
    <property type="entry name" value="ABC_transporter-like_CS"/>
</dbReference>
<dbReference type="Proteomes" id="UP000321934">
    <property type="component" value="Chromosome"/>
</dbReference>
<dbReference type="Pfam" id="PF00005">
    <property type="entry name" value="ABC_tran"/>
    <property type="match status" value="1"/>
</dbReference>
<dbReference type="GO" id="GO:0016887">
    <property type="term" value="F:ATP hydrolysis activity"/>
    <property type="evidence" value="ECO:0007669"/>
    <property type="project" value="InterPro"/>
</dbReference>
<dbReference type="SUPFAM" id="SSF52540">
    <property type="entry name" value="P-loop containing nucleoside triphosphate hydrolases"/>
    <property type="match status" value="1"/>
</dbReference>
<evidence type="ECO:0000256" key="2">
    <source>
        <dbReference type="ARBA" id="ARBA00022448"/>
    </source>
</evidence>
<evidence type="ECO:0000256" key="1">
    <source>
        <dbReference type="ARBA" id="ARBA00005417"/>
    </source>
</evidence>
<keyword evidence="4 9" id="KW-0067">ATP-binding</keyword>
<organism evidence="9 10">
    <name type="scientific">Candidatus Deianiraea vastatrix</name>
    <dbReference type="NCBI Taxonomy" id="2163644"/>
    <lineage>
        <taxon>Bacteria</taxon>
        <taxon>Pseudomonadati</taxon>
        <taxon>Pseudomonadota</taxon>
        <taxon>Alphaproteobacteria</taxon>
        <taxon>Rickettsiales</taxon>
        <taxon>Candidatus Deianiraeaceae</taxon>
        <taxon>Candidatus Deianiraea</taxon>
    </lineage>
</organism>
<comment type="function">
    <text evidence="7">Part of an ABC transporter complex. Transmembrane domains (TMD) form a pore in the inner membrane and the ATP-binding domain (NBD) is responsible for energy generation.</text>
</comment>
<dbReference type="AlphaFoldDB" id="A0A5B8XEU3"/>
<dbReference type="RefSeq" id="WP_146821233.1">
    <property type="nucleotide sequence ID" value="NZ_CP029077.1"/>
</dbReference>
<name>A0A5B8XEU3_9RICK</name>
<proteinExistence type="inferred from homology"/>
<dbReference type="OrthoDB" id="9780942at2"/>
<dbReference type="SMART" id="SM00382">
    <property type="entry name" value="AAA"/>
    <property type="match status" value="1"/>
</dbReference>
<evidence type="ECO:0000259" key="8">
    <source>
        <dbReference type="PROSITE" id="PS50893"/>
    </source>
</evidence>
<evidence type="ECO:0000256" key="5">
    <source>
        <dbReference type="ARBA" id="ARBA00022906"/>
    </source>
</evidence>